<name>A0ABQ5CUU4_9ASTR</name>
<comment type="caution">
    <text evidence="4">The sequence shown here is derived from an EMBL/GenBank/DDBJ whole genome shotgun (WGS) entry which is preliminary data.</text>
</comment>
<dbReference type="PROSITE" id="PS50158">
    <property type="entry name" value="ZF_CCHC"/>
    <property type="match status" value="1"/>
</dbReference>
<dbReference type="InterPro" id="IPR001878">
    <property type="entry name" value="Znf_CCHC"/>
</dbReference>
<keyword evidence="1" id="KW-0863">Zinc-finger</keyword>
<keyword evidence="4" id="KW-0695">RNA-directed DNA polymerase</keyword>
<feature type="non-terminal residue" evidence="4">
    <location>
        <position position="851"/>
    </location>
</feature>
<proteinExistence type="predicted"/>
<evidence type="ECO:0000256" key="2">
    <source>
        <dbReference type="SAM" id="MobiDB-lite"/>
    </source>
</evidence>
<feature type="compositionally biased region" description="Acidic residues" evidence="2">
    <location>
        <begin position="230"/>
        <end position="240"/>
    </location>
</feature>
<evidence type="ECO:0000313" key="5">
    <source>
        <dbReference type="Proteomes" id="UP001151760"/>
    </source>
</evidence>
<dbReference type="EMBL" id="BQNB010014564">
    <property type="protein sequence ID" value="GJT29698.1"/>
    <property type="molecule type" value="Genomic_DNA"/>
</dbReference>
<feature type="region of interest" description="Disordered" evidence="2">
    <location>
        <begin position="555"/>
        <end position="592"/>
    </location>
</feature>
<keyword evidence="1" id="KW-0862">Zinc</keyword>
<feature type="region of interest" description="Disordered" evidence="2">
    <location>
        <begin position="225"/>
        <end position="254"/>
    </location>
</feature>
<keyword evidence="1" id="KW-0479">Metal-binding</keyword>
<reference evidence="4" key="1">
    <citation type="journal article" date="2022" name="Int. J. Mol. Sci.">
        <title>Draft Genome of Tanacetum Coccineum: Genomic Comparison of Closely Related Tanacetum-Family Plants.</title>
        <authorList>
            <person name="Yamashiro T."/>
            <person name="Shiraishi A."/>
            <person name="Nakayama K."/>
            <person name="Satake H."/>
        </authorList>
    </citation>
    <scope>NUCLEOTIDE SEQUENCE</scope>
</reference>
<reference evidence="4" key="2">
    <citation type="submission" date="2022-01" db="EMBL/GenBank/DDBJ databases">
        <authorList>
            <person name="Yamashiro T."/>
            <person name="Shiraishi A."/>
            <person name="Satake H."/>
            <person name="Nakayama K."/>
        </authorList>
    </citation>
    <scope>NUCLEOTIDE SEQUENCE</scope>
</reference>
<evidence type="ECO:0000313" key="4">
    <source>
        <dbReference type="EMBL" id="GJT29698.1"/>
    </source>
</evidence>
<feature type="compositionally biased region" description="Gly residues" evidence="2">
    <location>
        <begin position="564"/>
        <end position="587"/>
    </location>
</feature>
<gene>
    <name evidence="4" type="ORF">Tco_0909973</name>
</gene>
<accession>A0ABQ5CUU4</accession>
<protein>
    <submittedName>
        <fullName evidence="4">Reverse transcriptase domain-containing protein</fullName>
    </submittedName>
</protein>
<feature type="domain" description="CCHC-type" evidence="3">
    <location>
        <begin position="795"/>
        <end position="812"/>
    </location>
</feature>
<feature type="region of interest" description="Disordered" evidence="2">
    <location>
        <begin position="808"/>
        <end position="851"/>
    </location>
</feature>
<feature type="compositionally biased region" description="Low complexity" evidence="2">
    <location>
        <begin position="317"/>
        <end position="327"/>
    </location>
</feature>
<feature type="compositionally biased region" description="Polar residues" evidence="2">
    <location>
        <begin position="245"/>
        <end position="254"/>
    </location>
</feature>
<feature type="compositionally biased region" description="Low complexity" evidence="2">
    <location>
        <begin position="300"/>
        <end position="309"/>
    </location>
</feature>
<organism evidence="4 5">
    <name type="scientific">Tanacetum coccineum</name>
    <dbReference type="NCBI Taxonomy" id="301880"/>
    <lineage>
        <taxon>Eukaryota</taxon>
        <taxon>Viridiplantae</taxon>
        <taxon>Streptophyta</taxon>
        <taxon>Embryophyta</taxon>
        <taxon>Tracheophyta</taxon>
        <taxon>Spermatophyta</taxon>
        <taxon>Magnoliopsida</taxon>
        <taxon>eudicotyledons</taxon>
        <taxon>Gunneridae</taxon>
        <taxon>Pentapetalae</taxon>
        <taxon>asterids</taxon>
        <taxon>campanulids</taxon>
        <taxon>Asterales</taxon>
        <taxon>Asteraceae</taxon>
        <taxon>Asteroideae</taxon>
        <taxon>Anthemideae</taxon>
        <taxon>Anthemidinae</taxon>
        <taxon>Tanacetum</taxon>
    </lineage>
</organism>
<keyword evidence="5" id="KW-1185">Reference proteome</keyword>
<keyword evidence="4" id="KW-0808">Transferase</keyword>
<evidence type="ECO:0000259" key="3">
    <source>
        <dbReference type="PROSITE" id="PS50158"/>
    </source>
</evidence>
<sequence>MSMWIILRGVVLLILLMLGISFKFGISGLLHQVITTIADRIRGWRTQKTSSALEDFICVVFVPDRNIMPCAITAMGRLNQQSILIYGGTIKVYGAGGSPSSSSSIIRMDIWCIFSEYLKAWLFDRIIQTTGSAIERSLSLGPPELQRPTSVFIRMTQVIVAPVISISSDTSEESVGSHAPRVILFGAIPAIIPVILEVPVVPGDPIVTPEEDYLHPAPDLPLVSPFLCSDDTEADGESEPAEQRPVSSSHDTLTPLTEFPLAPVVAPPGIRRRSATLIHPMRLSLSVDLILPILTGRVDSSSSSAPSDHSLSKHTPPDTTDADSSTPQRLVHRSLARTPRHSSSFERSLDSSSPFHRPSRKRCRFSTASVPSPTYVSRLIAPTPADLLPPRKSISEGVVAHPEDGVGMGFKIAASDVREDDEEFEVKASVADTREITVDPLVIGDSSKSSRGGIPDLEDTIYDIVHYMSEVRIDMIIEIKTTQRQLETSQMVASGERASLVERIGSLRLEYLKVRAMLSIERDRIDSIRWHMVLSQEEFRQVRRDRDDTRRRLRRLESYNGSDGDNGNGGNGDGENGNGENQNGGNGNPNENGRGVVELIRWFEKMEIVFHINNCPEKSQVKYVTCTLLNSALTWWNSHKRTIGTEAVFSMSLRELMKLMTERFQELTMMCTKMVPEKEDRVEKFIGGLPDNIQGNVIAVEPTKHQDSIRIANNLMDQKLKGYVVKNGENKKILEVNQRDNRGQQPPFKRSNVRGQNVARAYTARNNEIRPYNGPLPLCNKCKLHHEGPFTVRCRKCNKCGRQGHYRSNCPKLKDQNRRNKAGNKNGVGEARRKAYVLGGGDANPDSNVVK</sequence>
<dbReference type="GO" id="GO:0003964">
    <property type="term" value="F:RNA-directed DNA polymerase activity"/>
    <property type="evidence" value="ECO:0007669"/>
    <property type="project" value="UniProtKB-KW"/>
</dbReference>
<keyword evidence="4" id="KW-0548">Nucleotidyltransferase</keyword>
<dbReference type="Proteomes" id="UP001151760">
    <property type="component" value="Unassembled WGS sequence"/>
</dbReference>
<evidence type="ECO:0000256" key="1">
    <source>
        <dbReference type="PROSITE-ProRule" id="PRU00047"/>
    </source>
</evidence>
<feature type="region of interest" description="Disordered" evidence="2">
    <location>
        <begin position="298"/>
        <end position="367"/>
    </location>
</feature>
<feature type="compositionally biased region" description="Basic residues" evidence="2">
    <location>
        <begin position="330"/>
        <end position="340"/>
    </location>
</feature>